<dbReference type="NCBIfam" id="TIGR03083">
    <property type="entry name" value="maleylpyruvate isomerase family mycothiol-dependent enzyme"/>
    <property type="match status" value="1"/>
</dbReference>
<evidence type="ECO:0000313" key="1">
    <source>
        <dbReference type="EMBL" id="ORW66078.1"/>
    </source>
</evidence>
<dbReference type="NCBIfam" id="TIGR03086">
    <property type="entry name" value="TIGR03086 family metal-binding protein"/>
    <property type="match status" value="1"/>
</dbReference>
<dbReference type="InterPro" id="IPR017517">
    <property type="entry name" value="Maleyloyr_isom"/>
</dbReference>
<dbReference type="RefSeq" id="WP_085252410.1">
    <property type="nucleotide sequence ID" value="NZ_CAJMWJ010000001.1"/>
</dbReference>
<accession>A0A1X2BR23</accession>
<dbReference type="InterPro" id="IPR017520">
    <property type="entry name" value="CHP03086"/>
</dbReference>
<dbReference type="AlphaFoldDB" id="A0A1X2BR23"/>
<dbReference type="GeneID" id="93497437"/>
<proteinExistence type="predicted"/>
<dbReference type="OrthoDB" id="8755073at2"/>
<dbReference type="Proteomes" id="UP000193087">
    <property type="component" value="Unassembled WGS sequence"/>
</dbReference>
<evidence type="ECO:0000313" key="2">
    <source>
        <dbReference type="Proteomes" id="UP000193087"/>
    </source>
</evidence>
<reference evidence="1 2" key="1">
    <citation type="submission" date="2016-01" db="EMBL/GenBank/DDBJ databases">
        <title>The new phylogeny of the genus Mycobacterium.</title>
        <authorList>
            <person name="Tarcisio F."/>
            <person name="Conor M."/>
            <person name="Antonella G."/>
            <person name="Elisabetta G."/>
            <person name="Giulia F.S."/>
            <person name="Sara T."/>
            <person name="Anna F."/>
            <person name="Clotilde B."/>
            <person name="Roberto B."/>
            <person name="Veronica D.S."/>
            <person name="Fabio R."/>
            <person name="Monica P."/>
            <person name="Olivier J."/>
            <person name="Enrico T."/>
            <person name="Nicola S."/>
        </authorList>
    </citation>
    <scope>NUCLEOTIDE SEQUENCE [LARGE SCALE GENOMIC DNA]</scope>
    <source>
        <strain evidence="1 2">DSM 45176</strain>
    </source>
</reference>
<organism evidence="1 2">
    <name type="scientific">Mycobacterium riyadhense</name>
    <dbReference type="NCBI Taxonomy" id="486698"/>
    <lineage>
        <taxon>Bacteria</taxon>
        <taxon>Bacillati</taxon>
        <taxon>Actinomycetota</taxon>
        <taxon>Actinomycetes</taxon>
        <taxon>Mycobacteriales</taxon>
        <taxon>Mycobacteriaceae</taxon>
        <taxon>Mycobacterium</taxon>
    </lineage>
</organism>
<keyword evidence="2" id="KW-1185">Reference proteome</keyword>
<gene>
    <name evidence="1" type="ORF">AWC22_02070</name>
</gene>
<sequence>MPSDLRPGPDSPPADELASAEACLGVLQQVLHTIASDDMSKQTPCSEYDVSDLTGHLLNSIMVLGGMAGADFSMRENTDSVERQIVGAARPALDAWHRHGMEGEVSLGPGSMPAQVAVSVFSIEFLVHAWDYAVAVGQDFKAPDSLAEYVLGLAQKLIKPHERIAAGFNAPIDVPDSASGLDRLLGFTGRHPVR</sequence>
<comment type="caution">
    <text evidence="1">The sequence shown here is derived from an EMBL/GenBank/DDBJ whole genome shotgun (WGS) entry which is preliminary data.</text>
</comment>
<dbReference type="STRING" id="486698.AWC22_02070"/>
<dbReference type="EMBL" id="LQPQ01000191">
    <property type="protein sequence ID" value="ORW66078.1"/>
    <property type="molecule type" value="Genomic_DNA"/>
</dbReference>
<dbReference type="SUPFAM" id="SSF109854">
    <property type="entry name" value="DinB/YfiT-like putative metalloenzymes"/>
    <property type="match status" value="1"/>
</dbReference>
<name>A0A1X2BR23_9MYCO</name>
<protein>
    <submittedName>
        <fullName evidence="1">ArsR family transcriptional regulator</fullName>
    </submittedName>
</protein>
<dbReference type="InterPro" id="IPR034660">
    <property type="entry name" value="DinB/YfiT-like"/>
</dbReference>